<keyword evidence="1" id="KW-0805">Transcription regulation</keyword>
<dbReference type="SUPFAM" id="SSF46689">
    <property type="entry name" value="Homeodomain-like"/>
    <property type="match status" value="1"/>
</dbReference>
<dbReference type="AlphaFoldDB" id="A0A7W7N8C2"/>
<evidence type="ECO:0000256" key="3">
    <source>
        <dbReference type="ARBA" id="ARBA00023163"/>
    </source>
</evidence>
<accession>A0A7W7N8C2</accession>
<feature type="domain" description="HTH araC/xylS-type" evidence="4">
    <location>
        <begin position="195"/>
        <end position="295"/>
    </location>
</feature>
<proteinExistence type="predicted"/>
<dbReference type="SMART" id="SM00342">
    <property type="entry name" value="HTH_ARAC"/>
    <property type="match status" value="1"/>
</dbReference>
<dbReference type="InterPro" id="IPR009057">
    <property type="entry name" value="Homeodomain-like_sf"/>
</dbReference>
<sequence>MNTIASVSAFHRLLSLQEPKHPMVSVINLSESVFLDDEIWKGFVNKFYCVALKRDAKGKIRYGQGHYDYDKGVLSFTAPNQVQYLDFHNMECGAGYLLIFHEDFILKHPLAQKIHEFGFFSYAVNEALHLSEQEEKYLIEILDRIDKECQHIDHHTQDIILSQIDLLLNYSSRFYERQFITRKSNSHTLLTKFERFINDYYSENTAEKGLLSVGLAAEAMNLSPNYLSDFLRIHTGRNTSEHIYEKLIHKAKEKLSTTELSVSEIAYDLGFEHPQSFSTLFKKRTQMSPLEFREKIRTN</sequence>
<gene>
    <name evidence="5" type="ORF">HNP37_002412</name>
</gene>
<dbReference type="GO" id="GO:0003700">
    <property type="term" value="F:DNA-binding transcription factor activity"/>
    <property type="evidence" value="ECO:0007669"/>
    <property type="project" value="InterPro"/>
</dbReference>
<keyword evidence="3" id="KW-0804">Transcription</keyword>
<dbReference type="Proteomes" id="UP000561681">
    <property type="component" value="Unassembled WGS sequence"/>
</dbReference>
<dbReference type="Gene3D" id="1.10.10.60">
    <property type="entry name" value="Homeodomain-like"/>
    <property type="match status" value="2"/>
</dbReference>
<comment type="caution">
    <text evidence="5">The sequence shown here is derived from an EMBL/GenBank/DDBJ whole genome shotgun (WGS) entry which is preliminary data.</text>
</comment>
<keyword evidence="2 5" id="KW-0238">DNA-binding</keyword>
<evidence type="ECO:0000259" key="4">
    <source>
        <dbReference type="PROSITE" id="PS01124"/>
    </source>
</evidence>
<name>A0A7W7N8C2_9FLAO</name>
<dbReference type="EMBL" id="JACHLD010000003">
    <property type="protein sequence ID" value="MBB4802339.1"/>
    <property type="molecule type" value="Genomic_DNA"/>
</dbReference>
<dbReference type="RefSeq" id="WP_184161957.1">
    <property type="nucleotide sequence ID" value="NZ_JACHLD010000003.1"/>
</dbReference>
<dbReference type="PANTHER" id="PTHR43280:SF32">
    <property type="entry name" value="TRANSCRIPTIONAL REGULATORY PROTEIN"/>
    <property type="match status" value="1"/>
</dbReference>
<dbReference type="PRINTS" id="PR00032">
    <property type="entry name" value="HTHARAC"/>
</dbReference>
<dbReference type="PANTHER" id="PTHR43280">
    <property type="entry name" value="ARAC-FAMILY TRANSCRIPTIONAL REGULATOR"/>
    <property type="match status" value="1"/>
</dbReference>
<dbReference type="InterPro" id="IPR020449">
    <property type="entry name" value="Tscrpt_reg_AraC-type_HTH"/>
</dbReference>
<dbReference type="PROSITE" id="PS01124">
    <property type="entry name" value="HTH_ARAC_FAMILY_2"/>
    <property type="match status" value="1"/>
</dbReference>
<evidence type="ECO:0000256" key="2">
    <source>
        <dbReference type="ARBA" id="ARBA00023125"/>
    </source>
</evidence>
<evidence type="ECO:0000313" key="6">
    <source>
        <dbReference type="Proteomes" id="UP000561681"/>
    </source>
</evidence>
<keyword evidence="6" id="KW-1185">Reference proteome</keyword>
<dbReference type="GO" id="GO:0043565">
    <property type="term" value="F:sequence-specific DNA binding"/>
    <property type="evidence" value="ECO:0007669"/>
    <property type="project" value="InterPro"/>
</dbReference>
<evidence type="ECO:0000256" key="1">
    <source>
        <dbReference type="ARBA" id="ARBA00023015"/>
    </source>
</evidence>
<reference evidence="5 6" key="1">
    <citation type="submission" date="2020-08" db="EMBL/GenBank/DDBJ databases">
        <title>Functional genomics of gut bacteria from endangered species of beetles.</title>
        <authorList>
            <person name="Carlos-Shanley C."/>
        </authorList>
    </citation>
    <scope>NUCLEOTIDE SEQUENCE [LARGE SCALE GENOMIC DNA]</scope>
    <source>
        <strain evidence="5 6">S00142</strain>
    </source>
</reference>
<protein>
    <submittedName>
        <fullName evidence="5">AraC-like DNA-binding protein</fullName>
    </submittedName>
</protein>
<organism evidence="5 6">
    <name type="scientific">Flavobacterium nitrogenifigens</name>
    <dbReference type="NCBI Taxonomy" id="1617283"/>
    <lineage>
        <taxon>Bacteria</taxon>
        <taxon>Pseudomonadati</taxon>
        <taxon>Bacteroidota</taxon>
        <taxon>Flavobacteriia</taxon>
        <taxon>Flavobacteriales</taxon>
        <taxon>Flavobacteriaceae</taxon>
        <taxon>Flavobacterium</taxon>
    </lineage>
</organism>
<dbReference type="InterPro" id="IPR018060">
    <property type="entry name" value="HTH_AraC"/>
</dbReference>
<evidence type="ECO:0000313" key="5">
    <source>
        <dbReference type="EMBL" id="MBB4802339.1"/>
    </source>
</evidence>
<dbReference type="Pfam" id="PF12833">
    <property type="entry name" value="HTH_18"/>
    <property type="match status" value="1"/>
</dbReference>